<dbReference type="GO" id="GO:0005829">
    <property type="term" value="C:cytosol"/>
    <property type="evidence" value="ECO:0007669"/>
    <property type="project" value="TreeGrafter"/>
</dbReference>
<organism evidence="3 4">
    <name type="scientific">Eisenbergiella tayi</name>
    <dbReference type="NCBI Taxonomy" id="1432052"/>
    <lineage>
        <taxon>Bacteria</taxon>
        <taxon>Bacillati</taxon>
        <taxon>Bacillota</taxon>
        <taxon>Clostridia</taxon>
        <taxon>Lachnospirales</taxon>
        <taxon>Lachnospiraceae</taxon>
        <taxon>Eisenbergiella</taxon>
    </lineage>
</organism>
<dbReference type="PANTHER" id="PTHR46797">
    <property type="entry name" value="HTH-TYPE TRANSCRIPTIONAL REGULATOR"/>
    <property type="match status" value="1"/>
</dbReference>
<dbReference type="GO" id="GO:0003700">
    <property type="term" value="F:DNA-binding transcription factor activity"/>
    <property type="evidence" value="ECO:0007669"/>
    <property type="project" value="TreeGrafter"/>
</dbReference>
<dbReference type="CDD" id="cd00093">
    <property type="entry name" value="HTH_XRE"/>
    <property type="match status" value="1"/>
</dbReference>
<evidence type="ECO:0000313" key="4">
    <source>
        <dbReference type="Proteomes" id="UP000095003"/>
    </source>
</evidence>
<comment type="caution">
    <text evidence="3">The sequence shown here is derived from an EMBL/GenBank/DDBJ whole genome shotgun (WGS) entry which is preliminary data.</text>
</comment>
<proteinExistence type="predicted"/>
<gene>
    <name evidence="3" type="ORF">BEH84_05878</name>
</gene>
<reference evidence="3 4" key="1">
    <citation type="submission" date="2016-07" db="EMBL/GenBank/DDBJ databases">
        <title>Characterization of isolates of Eisenbergiella tayi derived from blood cultures, using whole genome sequencing.</title>
        <authorList>
            <person name="Burdz T."/>
            <person name="Wiebe D."/>
            <person name="Huynh C."/>
            <person name="Bernard K."/>
        </authorList>
    </citation>
    <scope>NUCLEOTIDE SEQUENCE [LARGE SCALE GENOMIC DNA]</scope>
    <source>
        <strain evidence="3 4">NML 120489</strain>
    </source>
</reference>
<protein>
    <submittedName>
        <fullName evidence="3">Transcriptional repressor DicA</fullName>
    </submittedName>
</protein>
<dbReference type="EMBL" id="MCGI01000007">
    <property type="protein sequence ID" value="ODM04815.1"/>
    <property type="molecule type" value="Genomic_DNA"/>
</dbReference>
<dbReference type="Proteomes" id="UP000095003">
    <property type="component" value="Unassembled WGS sequence"/>
</dbReference>
<dbReference type="Pfam" id="PF01381">
    <property type="entry name" value="HTH_3"/>
    <property type="match status" value="1"/>
</dbReference>
<dbReference type="InterPro" id="IPR010982">
    <property type="entry name" value="Lambda_DNA-bd_dom_sf"/>
</dbReference>
<dbReference type="GO" id="GO:0003677">
    <property type="term" value="F:DNA binding"/>
    <property type="evidence" value="ECO:0007669"/>
    <property type="project" value="UniProtKB-KW"/>
</dbReference>
<evidence type="ECO:0000256" key="1">
    <source>
        <dbReference type="ARBA" id="ARBA00023125"/>
    </source>
</evidence>
<dbReference type="SMART" id="SM00530">
    <property type="entry name" value="HTH_XRE"/>
    <property type="match status" value="1"/>
</dbReference>
<dbReference type="InterPro" id="IPR050807">
    <property type="entry name" value="TransReg_Diox_bact_type"/>
</dbReference>
<evidence type="ECO:0000313" key="3">
    <source>
        <dbReference type="EMBL" id="ODM04815.1"/>
    </source>
</evidence>
<sequence>MNELLKDMGRRIYDRRKQLHMTQDTLAELANITPQTVSTAELGQKAMRPETIIGICSALDISTDFLLRGIITAEDKGCLVHKISVLTPSQYQHLEDIINSYIAALKESEA</sequence>
<dbReference type="PATRIC" id="fig|1432052.3.peg.6496"/>
<dbReference type="SUPFAM" id="SSF47413">
    <property type="entry name" value="lambda repressor-like DNA-binding domains"/>
    <property type="match status" value="1"/>
</dbReference>
<accession>A0A1E3A7S1</accession>
<dbReference type="Gene3D" id="1.10.260.40">
    <property type="entry name" value="lambda repressor-like DNA-binding domains"/>
    <property type="match status" value="1"/>
</dbReference>
<dbReference type="PANTHER" id="PTHR46797:SF1">
    <property type="entry name" value="METHYLPHOSPHONATE SYNTHASE"/>
    <property type="match status" value="1"/>
</dbReference>
<name>A0A1E3A7S1_9FIRM</name>
<keyword evidence="1" id="KW-0238">DNA-binding</keyword>
<dbReference type="AlphaFoldDB" id="A0A1E3A7S1"/>
<evidence type="ECO:0000259" key="2">
    <source>
        <dbReference type="PROSITE" id="PS50943"/>
    </source>
</evidence>
<dbReference type="InterPro" id="IPR001387">
    <property type="entry name" value="Cro/C1-type_HTH"/>
</dbReference>
<feature type="domain" description="HTH cro/C1-type" evidence="2">
    <location>
        <begin position="12"/>
        <end position="66"/>
    </location>
</feature>
<dbReference type="RefSeq" id="WP_069159284.1">
    <property type="nucleotide sequence ID" value="NZ_JBKXXQ010000016.1"/>
</dbReference>
<dbReference type="PROSITE" id="PS50943">
    <property type="entry name" value="HTH_CROC1"/>
    <property type="match status" value="1"/>
</dbReference>